<gene>
    <name evidence="3" type="ORF">C8D95_1175</name>
</gene>
<dbReference type="PANTHER" id="PTHR43194">
    <property type="entry name" value="HYDROLASE ALPHA/BETA FOLD FAMILY"/>
    <property type="match status" value="1"/>
</dbReference>
<sequence length="296" mass="32106">MSLDTECLCGTIPHVEIGPHGSALAVLSGGQAFMRRPSPERLRRDAVRLRRLMPKGRGFTLFGYGPRHYAEAGLDGLADSFAAILSCRSGPVQLVGVSYGGLVATRIAARHPSLVSDLILLASAASFSEEGRARLQRQIQLAGQGRYAELLSDFGGTFRRPWYNWVLRARLRLRHARLAEEMNAPDEILAYLEAAEGAEETDAHASLSRITARALVIGGARDQVFGQRLADTASAIPHARLHLLPDETHMAPVERAADFRREMTAFLADSGSTMSAKNPPTAGREKSLVRKGTADV</sequence>
<dbReference type="Proteomes" id="UP000245390">
    <property type="component" value="Unassembled WGS sequence"/>
</dbReference>
<feature type="region of interest" description="Disordered" evidence="1">
    <location>
        <begin position="271"/>
        <end position="296"/>
    </location>
</feature>
<dbReference type="RefSeq" id="WP_109761225.1">
    <property type="nucleotide sequence ID" value="NZ_CP034588.1"/>
</dbReference>
<dbReference type="Pfam" id="PF12697">
    <property type="entry name" value="Abhydrolase_6"/>
    <property type="match status" value="1"/>
</dbReference>
<protein>
    <submittedName>
        <fullName evidence="3">Pimeloyl-ACP methyl ester carboxylesterase</fullName>
    </submittedName>
</protein>
<comment type="caution">
    <text evidence="3">The sequence shown here is derived from an EMBL/GenBank/DDBJ whole genome shotgun (WGS) entry which is preliminary data.</text>
</comment>
<name>A0A316FTS3_9RHOB</name>
<keyword evidence="4" id="KW-1185">Reference proteome</keyword>
<dbReference type="AlphaFoldDB" id="A0A316FTS3"/>
<feature type="compositionally biased region" description="Basic and acidic residues" evidence="1">
    <location>
        <begin position="283"/>
        <end position="296"/>
    </location>
</feature>
<evidence type="ECO:0000259" key="2">
    <source>
        <dbReference type="Pfam" id="PF12697"/>
    </source>
</evidence>
<accession>A0A316FTS3</accession>
<reference evidence="3 4" key="1">
    <citation type="submission" date="2018-05" db="EMBL/GenBank/DDBJ databases">
        <title>Genomic Encyclopedia of Type Strains, Phase IV (KMG-IV): sequencing the most valuable type-strain genomes for metagenomic binning, comparative biology and taxonomic classification.</title>
        <authorList>
            <person name="Goeker M."/>
        </authorList>
    </citation>
    <scope>NUCLEOTIDE SEQUENCE [LARGE SCALE GENOMIC DNA]</scope>
    <source>
        <strain evidence="3 4">DSM 103371</strain>
    </source>
</reference>
<dbReference type="InterPro" id="IPR000073">
    <property type="entry name" value="AB_hydrolase_1"/>
</dbReference>
<evidence type="ECO:0000313" key="3">
    <source>
        <dbReference type="EMBL" id="PWK51662.1"/>
    </source>
</evidence>
<dbReference type="InterPro" id="IPR050228">
    <property type="entry name" value="Carboxylesterase_BioH"/>
</dbReference>
<dbReference type="SUPFAM" id="SSF53474">
    <property type="entry name" value="alpha/beta-Hydrolases"/>
    <property type="match status" value="1"/>
</dbReference>
<proteinExistence type="predicted"/>
<dbReference type="PRINTS" id="PR00111">
    <property type="entry name" value="ABHYDROLASE"/>
</dbReference>
<dbReference type="EMBL" id="QGGV01000017">
    <property type="protein sequence ID" value="PWK51662.1"/>
    <property type="molecule type" value="Genomic_DNA"/>
</dbReference>
<evidence type="ECO:0000313" key="4">
    <source>
        <dbReference type="Proteomes" id="UP000245390"/>
    </source>
</evidence>
<dbReference type="KEGG" id="salo:EF888_11090"/>
<dbReference type="PANTHER" id="PTHR43194:SF2">
    <property type="entry name" value="PEROXISOMAL MEMBRANE PROTEIN LPX1"/>
    <property type="match status" value="1"/>
</dbReference>
<dbReference type="Gene3D" id="3.40.50.1820">
    <property type="entry name" value="alpha/beta hydrolase"/>
    <property type="match status" value="1"/>
</dbReference>
<evidence type="ECO:0000256" key="1">
    <source>
        <dbReference type="SAM" id="MobiDB-lite"/>
    </source>
</evidence>
<dbReference type="OrthoDB" id="9785847at2"/>
<organism evidence="3 4">
    <name type="scientific">Silicimonas algicola</name>
    <dbReference type="NCBI Taxonomy" id="1826607"/>
    <lineage>
        <taxon>Bacteria</taxon>
        <taxon>Pseudomonadati</taxon>
        <taxon>Pseudomonadota</taxon>
        <taxon>Alphaproteobacteria</taxon>
        <taxon>Rhodobacterales</taxon>
        <taxon>Paracoccaceae</taxon>
    </lineage>
</organism>
<dbReference type="InterPro" id="IPR029058">
    <property type="entry name" value="AB_hydrolase_fold"/>
</dbReference>
<feature type="domain" description="AB hydrolase-1" evidence="2">
    <location>
        <begin position="59"/>
        <end position="260"/>
    </location>
</feature>